<evidence type="ECO:0000313" key="12">
    <source>
        <dbReference type="Proteomes" id="UP001283361"/>
    </source>
</evidence>
<dbReference type="InterPro" id="IPR002659">
    <property type="entry name" value="Glyco_trans_31"/>
</dbReference>
<gene>
    <name evidence="11" type="ORF">RRG08_050254</name>
</gene>
<evidence type="ECO:0000256" key="1">
    <source>
        <dbReference type="ARBA" id="ARBA00004323"/>
    </source>
</evidence>
<dbReference type="EMBL" id="JAWDGP010000619">
    <property type="protein sequence ID" value="KAK3798875.1"/>
    <property type="molecule type" value="Genomic_DNA"/>
</dbReference>
<evidence type="ECO:0000256" key="10">
    <source>
        <dbReference type="RuleBase" id="RU363063"/>
    </source>
</evidence>
<dbReference type="EC" id="2.4.1.-" evidence="10"/>
<evidence type="ECO:0000256" key="3">
    <source>
        <dbReference type="ARBA" id="ARBA00022676"/>
    </source>
</evidence>
<evidence type="ECO:0000256" key="6">
    <source>
        <dbReference type="ARBA" id="ARBA00022968"/>
    </source>
</evidence>
<keyword evidence="9 10" id="KW-0472">Membrane</keyword>
<evidence type="ECO:0000256" key="2">
    <source>
        <dbReference type="ARBA" id="ARBA00008661"/>
    </source>
</evidence>
<comment type="similarity">
    <text evidence="2 10">Belongs to the glycosyltransferase 31 family.</text>
</comment>
<accession>A0AAE1B3C3</accession>
<dbReference type="GO" id="GO:0000139">
    <property type="term" value="C:Golgi membrane"/>
    <property type="evidence" value="ECO:0007669"/>
    <property type="project" value="UniProtKB-SubCell"/>
</dbReference>
<comment type="subcellular location">
    <subcellularLocation>
        <location evidence="1 10">Golgi apparatus membrane</location>
        <topology evidence="1 10">Single-pass type II membrane protein</topology>
    </subcellularLocation>
</comment>
<dbReference type="GO" id="GO:0006493">
    <property type="term" value="P:protein O-linked glycosylation"/>
    <property type="evidence" value="ECO:0007669"/>
    <property type="project" value="TreeGrafter"/>
</dbReference>
<keyword evidence="7 10" id="KW-1133">Transmembrane helix</keyword>
<evidence type="ECO:0000313" key="11">
    <source>
        <dbReference type="EMBL" id="KAK3798875.1"/>
    </source>
</evidence>
<protein>
    <recommendedName>
        <fullName evidence="10">Hexosyltransferase</fullName>
        <ecNumber evidence="10">2.4.1.-</ecNumber>
    </recommendedName>
</protein>
<dbReference type="PANTHER" id="PTHR11214">
    <property type="entry name" value="BETA-1,3-N-ACETYLGLUCOSAMINYLTRANSFERASE"/>
    <property type="match status" value="1"/>
</dbReference>
<organism evidence="11 12">
    <name type="scientific">Elysia crispata</name>
    <name type="common">lettuce slug</name>
    <dbReference type="NCBI Taxonomy" id="231223"/>
    <lineage>
        <taxon>Eukaryota</taxon>
        <taxon>Metazoa</taxon>
        <taxon>Spiralia</taxon>
        <taxon>Lophotrochozoa</taxon>
        <taxon>Mollusca</taxon>
        <taxon>Gastropoda</taxon>
        <taxon>Heterobranchia</taxon>
        <taxon>Euthyneura</taxon>
        <taxon>Panpulmonata</taxon>
        <taxon>Sacoglossa</taxon>
        <taxon>Placobranchoidea</taxon>
        <taxon>Plakobranchidae</taxon>
        <taxon>Elysia</taxon>
    </lineage>
</organism>
<dbReference type="Gene3D" id="3.90.550.50">
    <property type="match status" value="1"/>
</dbReference>
<comment type="caution">
    <text evidence="11">The sequence shown here is derived from an EMBL/GenBank/DDBJ whole genome shotgun (WGS) entry which is preliminary data.</text>
</comment>
<keyword evidence="4" id="KW-0808">Transferase</keyword>
<evidence type="ECO:0000256" key="9">
    <source>
        <dbReference type="ARBA" id="ARBA00023136"/>
    </source>
</evidence>
<sequence>MIPFKDFNSWIFIRSLGYKKALLAFLIVAGVSAIQWLYFFGTFTTTPSRARQIYSNTSSSDNAQYKAGVEISEQELLRRVNKHSFVVKPPSKLQLDDLYFSPSLMVLETYNNSVLQEPKFGCGAFHEVHIIVPSSPHDSEIRNAIRETWGSVAQSLRWPGKALSLSSRLTFVLGITDKENKSLHSHNTDILLDFSTQVPLFNNNKTKDPDFQHKTDTQINDILQFDMVDSYRNLTRKILLALQWVISSCKNVQYILKVDQDIFVNVPLLLSFLKHHGKKNSIYGHIYHGGPVQRDGRWAASKSVYPPERYPVYAAGTAYVVSTSAAETVLKLCPYFPYVPIEDAFITGVLASVGSVARVHVTGFTHSLDPKPLPCTFINDKKYFGNGMTEFDLRKIWRRHVDRGRDDNC</sequence>
<keyword evidence="12" id="KW-1185">Reference proteome</keyword>
<dbReference type="GO" id="GO:0016758">
    <property type="term" value="F:hexosyltransferase activity"/>
    <property type="evidence" value="ECO:0007669"/>
    <property type="project" value="InterPro"/>
</dbReference>
<keyword evidence="6 10" id="KW-0735">Signal-anchor</keyword>
<evidence type="ECO:0000256" key="7">
    <source>
        <dbReference type="ARBA" id="ARBA00022989"/>
    </source>
</evidence>
<evidence type="ECO:0000256" key="5">
    <source>
        <dbReference type="ARBA" id="ARBA00022692"/>
    </source>
</evidence>
<keyword evidence="8 10" id="KW-0333">Golgi apparatus</keyword>
<dbReference type="AlphaFoldDB" id="A0AAE1B3C3"/>
<keyword evidence="3 10" id="KW-0328">Glycosyltransferase</keyword>
<evidence type="ECO:0000256" key="8">
    <source>
        <dbReference type="ARBA" id="ARBA00023034"/>
    </source>
</evidence>
<keyword evidence="5 10" id="KW-0812">Transmembrane</keyword>
<reference evidence="11" key="1">
    <citation type="journal article" date="2023" name="G3 (Bethesda)">
        <title>A reference genome for the long-term kleptoplast-retaining sea slug Elysia crispata morphotype clarki.</title>
        <authorList>
            <person name="Eastman K.E."/>
            <person name="Pendleton A.L."/>
            <person name="Shaikh M.A."/>
            <person name="Suttiyut T."/>
            <person name="Ogas R."/>
            <person name="Tomko P."/>
            <person name="Gavelis G."/>
            <person name="Widhalm J.R."/>
            <person name="Wisecaver J.H."/>
        </authorList>
    </citation>
    <scope>NUCLEOTIDE SEQUENCE</scope>
    <source>
        <strain evidence="11">ECLA1</strain>
    </source>
</reference>
<dbReference type="Pfam" id="PF01762">
    <property type="entry name" value="Galactosyl_T"/>
    <property type="match status" value="1"/>
</dbReference>
<name>A0AAE1B3C3_9GAST</name>
<dbReference type="PANTHER" id="PTHR11214:SF378">
    <property type="entry name" value="BETA-1,3-GALACTOSYLTRANSFERASE 4"/>
    <property type="match status" value="1"/>
</dbReference>
<dbReference type="Proteomes" id="UP001283361">
    <property type="component" value="Unassembled WGS sequence"/>
</dbReference>
<proteinExistence type="inferred from homology"/>
<feature type="transmembrane region" description="Helical" evidence="10">
    <location>
        <begin position="21"/>
        <end position="41"/>
    </location>
</feature>
<evidence type="ECO:0000256" key="4">
    <source>
        <dbReference type="ARBA" id="ARBA00022679"/>
    </source>
</evidence>